<gene>
    <name evidence="2" type="ORF">FHS32_002505</name>
</gene>
<dbReference type="InterPro" id="IPR011008">
    <property type="entry name" value="Dimeric_a/b-barrel"/>
</dbReference>
<protein>
    <submittedName>
        <fullName evidence="2">L-rhamnose mutarotase</fullName>
        <ecNumber evidence="2">5.1.3.32</ecNumber>
    </submittedName>
</protein>
<name>A0A7W8BNU6_9ACTN</name>
<dbReference type="GO" id="GO:0062192">
    <property type="term" value="F:L-rhamnose mutarotase activity"/>
    <property type="evidence" value="ECO:0007669"/>
    <property type="project" value="UniProtKB-EC"/>
</dbReference>
<sequence>MRVAPHTGVRPDVISAYEAAHREVPEELTAAIRAAGATSWTLHRSGPDLLHVQDCARLPAALERLPVDVARRSRTAGLPDAVHDCSGPGADAGPPVVGERP</sequence>
<proteinExistence type="predicted"/>
<reference evidence="2 3" key="1">
    <citation type="submission" date="2020-08" db="EMBL/GenBank/DDBJ databases">
        <title>Genomic Encyclopedia of Type Strains, Phase III (KMG-III): the genomes of soil and plant-associated and newly described type strains.</title>
        <authorList>
            <person name="Whitman W."/>
        </authorList>
    </citation>
    <scope>NUCLEOTIDE SEQUENCE [LARGE SCALE GENOMIC DNA]</scope>
    <source>
        <strain evidence="2 3">CECT 3226</strain>
    </source>
</reference>
<dbReference type="EC" id="5.1.3.32" evidence="2"/>
<dbReference type="InterPro" id="IPR008000">
    <property type="entry name" value="Rham/fucose_mutarotase"/>
</dbReference>
<keyword evidence="3" id="KW-1185">Reference proteome</keyword>
<organism evidence="2 3">
    <name type="scientific">Streptomyces griseoloalbus</name>
    <dbReference type="NCBI Taxonomy" id="67303"/>
    <lineage>
        <taxon>Bacteria</taxon>
        <taxon>Bacillati</taxon>
        <taxon>Actinomycetota</taxon>
        <taxon>Actinomycetes</taxon>
        <taxon>Kitasatosporales</taxon>
        <taxon>Streptomycetaceae</taxon>
        <taxon>Streptomyces</taxon>
    </lineage>
</organism>
<evidence type="ECO:0000313" key="2">
    <source>
        <dbReference type="EMBL" id="MBB5125771.1"/>
    </source>
</evidence>
<dbReference type="Gene3D" id="3.30.70.100">
    <property type="match status" value="1"/>
</dbReference>
<evidence type="ECO:0000313" key="3">
    <source>
        <dbReference type="Proteomes" id="UP000568022"/>
    </source>
</evidence>
<comment type="caution">
    <text evidence="2">The sequence shown here is derived from an EMBL/GenBank/DDBJ whole genome shotgun (WGS) entry which is preliminary data.</text>
</comment>
<dbReference type="Proteomes" id="UP000568022">
    <property type="component" value="Unassembled WGS sequence"/>
</dbReference>
<dbReference type="AlphaFoldDB" id="A0A7W8BNU6"/>
<dbReference type="Pfam" id="PF05336">
    <property type="entry name" value="rhaM"/>
    <property type="match status" value="1"/>
</dbReference>
<keyword evidence="2" id="KW-0413">Isomerase</keyword>
<dbReference type="EMBL" id="JACHJE010000005">
    <property type="protein sequence ID" value="MBB5125771.1"/>
    <property type="molecule type" value="Genomic_DNA"/>
</dbReference>
<feature type="compositionally biased region" description="Low complexity" evidence="1">
    <location>
        <begin position="87"/>
        <end position="101"/>
    </location>
</feature>
<accession>A0A7W8BNU6</accession>
<evidence type="ECO:0000256" key="1">
    <source>
        <dbReference type="SAM" id="MobiDB-lite"/>
    </source>
</evidence>
<feature type="region of interest" description="Disordered" evidence="1">
    <location>
        <begin position="78"/>
        <end position="101"/>
    </location>
</feature>
<dbReference type="SUPFAM" id="SSF54909">
    <property type="entry name" value="Dimeric alpha+beta barrel"/>
    <property type="match status" value="1"/>
</dbReference>